<dbReference type="SUPFAM" id="SSF52266">
    <property type="entry name" value="SGNH hydrolase"/>
    <property type="match status" value="1"/>
</dbReference>
<dbReference type="InterPro" id="IPR013830">
    <property type="entry name" value="SGNH_hydro"/>
</dbReference>
<organism evidence="3 4">
    <name type="scientific">Pseudomonas fluorescens</name>
    <dbReference type="NCBI Taxonomy" id="294"/>
    <lineage>
        <taxon>Bacteria</taxon>
        <taxon>Pseudomonadati</taxon>
        <taxon>Pseudomonadota</taxon>
        <taxon>Gammaproteobacteria</taxon>
        <taxon>Pseudomonadales</taxon>
        <taxon>Pseudomonadaceae</taxon>
        <taxon>Pseudomonas</taxon>
    </lineage>
</organism>
<dbReference type="GO" id="GO:0016788">
    <property type="term" value="F:hydrolase activity, acting on ester bonds"/>
    <property type="evidence" value="ECO:0007669"/>
    <property type="project" value="UniProtKB-ARBA"/>
</dbReference>
<dbReference type="Pfam" id="PF13472">
    <property type="entry name" value="Lipase_GDSL_2"/>
    <property type="match status" value="1"/>
</dbReference>
<gene>
    <name evidence="3" type="ORF">BK671_00285</name>
</gene>
<dbReference type="Gene3D" id="3.40.50.1110">
    <property type="entry name" value="SGNH hydrolase"/>
    <property type="match status" value="1"/>
</dbReference>
<comment type="caution">
    <text evidence="3">The sequence shown here is derived from an EMBL/GenBank/DDBJ whole genome shotgun (WGS) entry which is preliminary data.</text>
</comment>
<feature type="compositionally biased region" description="Basic residues" evidence="1">
    <location>
        <begin position="339"/>
        <end position="360"/>
    </location>
</feature>
<accession>A0A423LVI4</accession>
<dbReference type="InterPro" id="IPR036514">
    <property type="entry name" value="SGNH_hydro_sf"/>
</dbReference>
<evidence type="ECO:0000259" key="2">
    <source>
        <dbReference type="Pfam" id="PF13472"/>
    </source>
</evidence>
<dbReference type="EMBL" id="MOBU01000001">
    <property type="protein sequence ID" value="RON72328.1"/>
    <property type="molecule type" value="Genomic_DNA"/>
</dbReference>
<dbReference type="AlphaFoldDB" id="A0A423LVI4"/>
<proteinExistence type="predicted"/>
<reference evidence="3 4" key="1">
    <citation type="submission" date="2016-10" db="EMBL/GenBank/DDBJ databases">
        <title>Comparative genome analysis of multiple Pseudomonas spp. focuses on biocontrol and plant growth promoting traits.</title>
        <authorList>
            <person name="Tao X.-Y."/>
            <person name="Taylor C.G."/>
        </authorList>
    </citation>
    <scope>NUCLEOTIDE SEQUENCE [LARGE SCALE GENOMIC DNA]</scope>
    <source>
        <strain evidence="3 4">24D3</strain>
    </source>
</reference>
<dbReference type="Proteomes" id="UP000285757">
    <property type="component" value="Unassembled WGS sequence"/>
</dbReference>
<feature type="region of interest" description="Disordered" evidence="1">
    <location>
        <begin position="335"/>
        <end position="360"/>
    </location>
</feature>
<evidence type="ECO:0000313" key="4">
    <source>
        <dbReference type="Proteomes" id="UP000285757"/>
    </source>
</evidence>
<name>A0A423LVI4_PSEFL</name>
<evidence type="ECO:0000313" key="3">
    <source>
        <dbReference type="EMBL" id="RON72328.1"/>
    </source>
</evidence>
<feature type="domain" description="SGNH hydrolase-type esterase" evidence="2">
    <location>
        <begin position="104"/>
        <end position="274"/>
    </location>
</feature>
<sequence>MNYESEDALAKINLAIWQHDQPAQKVKADSTYGFFFGSNGVKVVAQGDSWFDYLPGVDIIKWLKLTSGYKIKSFASGGDTLENMVYGTEIKEGAWTRQPVEFIEVLDEIKSTKPAFFLFSAGGNDIAGDEFASFLNHASSSPATLLRTDYVKDTIGRVFRGAYEEMIKKVKAASPKTKIIFHGYGRAIPTGKGVVNIGNYRFIGPWIRPSLTRKNIMDPQVQRQIVADFIDQFNAMLKSVADSHPDVHYLDLRDLIKDDDWINELHLNAPGYKRMAAVFEDKMDSLLSSRLAAVQRDAKAAAQLSFQLLEQSLMATQSGSQATAQTLRAATSMLPAVKHTSRSRKAAPAKAKTTAKRKGK</sequence>
<protein>
    <recommendedName>
        <fullName evidence="2">SGNH hydrolase-type esterase domain-containing protein</fullName>
    </recommendedName>
</protein>
<evidence type="ECO:0000256" key="1">
    <source>
        <dbReference type="SAM" id="MobiDB-lite"/>
    </source>
</evidence>